<dbReference type="WBParaSite" id="ACRNAN_scaffold197.g15944.t1">
    <property type="protein sequence ID" value="ACRNAN_scaffold197.g15944.t1"/>
    <property type="gene ID" value="ACRNAN_scaffold197.g15944"/>
</dbReference>
<reference evidence="2" key="1">
    <citation type="submission" date="2022-11" db="UniProtKB">
        <authorList>
            <consortium name="WormBaseParasite"/>
        </authorList>
    </citation>
    <scope>IDENTIFICATION</scope>
</reference>
<proteinExistence type="predicted"/>
<dbReference type="Proteomes" id="UP000887540">
    <property type="component" value="Unplaced"/>
</dbReference>
<accession>A0A914D8N5</accession>
<evidence type="ECO:0000313" key="2">
    <source>
        <dbReference type="WBParaSite" id="ACRNAN_scaffold197.g15944.t1"/>
    </source>
</evidence>
<sequence length="201" mass="22448">MLFECFGDKCVDKVHNLVRAESNTASPRPAMISDVSGTVYNKKNQPSCYNERPTVVLPGVVKFLSGQVTVPKKYDLIKSGYLLLTVRGMDYDDPLCLNGVSQYFAIPDDFCRLKLCDFIGEDVCRVVQEPGTHTFKELEKKINFNTTQLLPEPPSLLGISLLDLFAGEFGFHFQVETEGEIVLEVTVPTNDKFLQIGVTDD</sequence>
<protein>
    <submittedName>
        <fullName evidence="2">Uncharacterized protein</fullName>
    </submittedName>
</protein>
<name>A0A914D8N5_9BILA</name>
<keyword evidence="1" id="KW-1185">Reference proteome</keyword>
<organism evidence="1 2">
    <name type="scientific">Acrobeloides nanus</name>
    <dbReference type="NCBI Taxonomy" id="290746"/>
    <lineage>
        <taxon>Eukaryota</taxon>
        <taxon>Metazoa</taxon>
        <taxon>Ecdysozoa</taxon>
        <taxon>Nematoda</taxon>
        <taxon>Chromadorea</taxon>
        <taxon>Rhabditida</taxon>
        <taxon>Tylenchina</taxon>
        <taxon>Cephalobomorpha</taxon>
        <taxon>Cephaloboidea</taxon>
        <taxon>Cephalobidae</taxon>
        <taxon>Acrobeloides</taxon>
    </lineage>
</organism>
<evidence type="ECO:0000313" key="1">
    <source>
        <dbReference type="Proteomes" id="UP000887540"/>
    </source>
</evidence>
<dbReference type="AlphaFoldDB" id="A0A914D8N5"/>